<proteinExistence type="predicted"/>
<protein>
    <submittedName>
        <fullName evidence="1">Cysteine hydrolase</fullName>
    </submittedName>
</protein>
<evidence type="ECO:0000313" key="1">
    <source>
        <dbReference type="EMBL" id="MBK1869062.1"/>
    </source>
</evidence>
<accession>A0ACC5R8W2</accession>
<evidence type="ECO:0000313" key="2">
    <source>
        <dbReference type="Proteomes" id="UP000616151"/>
    </source>
</evidence>
<reference evidence="1" key="1">
    <citation type="submission" date="2021-01" db="EMBL/GenBank/DDBJ databases">
        <authorList>
            <person name="Sun Q."/>
        </authorList>
    </citation>
    <scope>NUCLEOTIDE SEQUENCE</scope>
    <source>
        <strain evidence="1">YIM B02566</strain>
    </source>
</reference>
<dbReference type="Proteomes" id="UP000616151">
    <property type="component" value="Unassembled WGS sequence"/>
</dbReference>
<dbReference type="EMBL" id="JAENHL010000007">
    <property type="protein sequence ID" value="MBK1869062.1"/>
    <property type="molecule type" value="Genomic_DNA"/>
</dbReference>
<organism evidence="1 2">
    <name type="scientific">Taklimakanibacter albus</name>
    <dbReference type="NCBI Taxonomy" id="2800327"/>
    <lineage>
        <taxon>Bacteria</taxon>
        <taxon>Pseudomonadati</taxon>
        <taxon>Pseudomonadota</taxon>
        <taxon>Alphaproteobacteria</taxon>
        <taxon>Hyphomicrobiales</taxon>
        <taxon>Aestuariivirgaceae</taxon>
        <taxon>Taklimakanibacter</taxon>
    </lineage>
</organism>
<comment type="caution">
    <text evidence="1">The sequence shown here is derived from an EMBL/GenBank/DDBJ whole genome shotgun (WGS) entry which is preliminary data.</text>
</comment>
<name>A0ACC5R8W2_9HYPH</name>
<sequence>MSDTLETRNAITGLRFGAIGKRAVHVCIDMQRLFAEETEWAAPVVHAIEPTVRRIVAHAPHLTLFTRFLTPEHVEDAKGQWQIYYRHWKSVLASNIDHDLLDLLPPLRPFVPPARVIDKYVHSAFEAQAFQDALDELSADTIIFTGVETDVCVLATALTAVDRGYRTILVSDAIASSNKASHAAALDGIYPRFDQQVELIDTDTLLKAWSP</sequence>
<keyword evidence="2" id="KW-1185">Reference proteome</keyword>
<keyword evidence="1" id="KW-0378">Hydrolase</keyword>
<gene>
    <name evidence="1" type="ORF">JHL16_22070</name>
</gene>